<proteinExistence type="predicted"/>
<evidence type="ECO:0000313" key="1">
    <source>
        <dbReference type="EMBL" id="GES14117.1"/>
    </source>
</evidence>
<name>A0A5M3WXB8_9ACTN</name>
<sequence length="65" mass="7284">MSEPEGRSGAQDHEFVVERVRDITKGEEVVIESRGGVDTAIRIIFPTSWDRVIEHPESTTTGEDE</sequence>
<dbReference type="RefSeq" id="WP_155359311.1">
    <property type="nucleotide sequence ID" value="NZ_BAAAHL010000062.1"/>
</dbReference>
<dbReference type="AlphaFoldDB" id="A0A5M3WXB8"/>
<dbReference type="EMBL" id="BLAE01000054">
    <property type="protein sequence ID" value="GES14117.1"/>
    <property type="molecule type" value="Genomic_DNA"/>
</dbReference>
<gene>
    <name evidence="1" type="ORF">Amac_077140</name>
</gene>
<protein>
    <submittedName>
        <fullName evidence="1">Uncharacterized protein</fullName>
    </submittedName>
</protein>
<dbReference type="OrthoDB" id="3541821at2"/>
<organism evidence="1 2">
    <name type="scientific">Acrocarpospora macrocephala</name>
    <dbReference type="NCBI Taxonomy" id="150177"/>
    <lineage>
        <taxon>Bacteria</taxon>
        <taxon>Bacillati</taxon>
        <taxon>Actinomycetota</taxon>
        <taxon>Actinomycetes</taxon>
        <taxon>Streptosporangiales</taxon>
        <taxon>Streptosporangiaceae</taxon>
        <taxon>Acrocarpospora</taxon>
    </lineage>
</organism>
<dbReference type="Proteomes" id="UP000331127">
    <property type="component" value="Unassembled WGS sequence"/>
</dbReference>
<evidence type="ECO:0000313" key="2">
    <source>
        <dbReference type="Proteomes" id="UP000331127"/>
    </source>
</evidence>
<accession>A0A5M3WXB8</accession>
<reference evidence="1 2" key="1">
    <citation type="submission" date="2019-10" db="EMBL/GenBank/DDBJ databases">
        <title>Whole genome shotgun sequence of Acrocarpospora macrocephala NBRC 16266.</title>
        <authorList>
            <person name="Ichikawa N."/>
            <person name="Kimura A."/>
            <person name="Kitahashi Y."/>
            <person name="Komaki H."/>
            <person name="Oguchi A."/>
        </authorList>
    </citation>
    <scope>NUCLEOTIDE SEQUENCE [LARGE SCALE GENOMIC DNA]</scope>
    <source>
        <strain evidence="1 2">NBRC 16266</strain>
    </source>
</reference>
<comment type="caution">
    <text evidence="1">The sequence shown here is derived from an EMBL/GenBank/DDBJ whole genome shotgun (WGS) entry which is preliminary data.</text>
</comment>
<keyword evidence="2" id="KW-1185">Reference proteome</keyword>